<comment type="caution">
    <text evidence="2">The sequence shown here is derived from an EMBL/GenBank/DDBJ whole genome shotgun (WGS) entry which is preliminary data.</text>
</comment>
<evidence type="ECO:0000313" key="2">
    <source>
        <dbReference type="EMBL" id="KAG5164067.1"/>
    </source>
</evidence>
<dbReference type="Gene3D" id="3.40.630.30">
    <property type="match status" value="1"/>
</dbReference>
<accession>A0A8H7XNV0</accession>
<dbReference type="OrthoDB" id="41238at2759"/>
<dbReference type="PANTHER" id="PTHR43441:SF5">
    <property type="entry name" value="FAMILY ACETYLTRANSFERASE, PUTATIVE-RELATED"/>
    <property type="match status" value="1"/>
</dbReference>
<protein>
    <recommendedName>
        <fullName evidence="1">N-acetyltransferase domain-containing protein</fullName>
    </recommendedName>
</protein>
<dbReference type="GO" id="GO:1990189">
    <property type="term" value="F:protein N-terminal-serine acetyltransferase activity"/>
    <property type="evidence" value="ECO:0007669"/>
    <property type="project" value="TreeGrafter"/>
</dbReference>
<reference evidence="2" key="1">
    <citation type="submission" date="2021-02" db="EMBL/GenBank/DDBJ databases">
        <title>Psilocybe cubensis genome.</title>
        <authorList>
            <person name="Mckernan K.J."/>
            <person name="Crawford S."/>
            <person name="Trippe A."/>
            <person name="Kane L.T."/>
            <person name="Mclaughlin S."/>
        </authorList>
    </citation>
    <scope>NUCLEOTIDE SEQUENCE [LARGE SCALE GENOMIC DNA]</scope>
    <source>
        <strain evidence="2">MGC-MH-2018</strain>
    </source>
</reference>
<sequence length="245" mass="27434">MVATPESEINFCFPIPETLENNRILLTPFIASKHAKMVFEELVLYPELFRYLPFGPFPDFKGFDDFMQTRMCQDSNNCMFVIYDKTRSSEPSSHEPSQGTIAGLMGLINTSAPDLAIEIGAIMILPPFQRTHVTSNAVGLLLQYCLNLPSTEKPNALGLRRVFWCANSLNKPSVRTAERMGFTFEGIMRWHRVLPPGKPGNGEAVRTGDPRAACEGRDTAILSLCWDDWEGGQKEVVQSIMNRVA</sequence>
<gene>
    <name evidence="2" type="ORF">JR316_011264</name>
</gene>
<dbReference type="EMBL" id="JAFIQS010000013">
    <property type="protein sequence ID" value="KAG5164067.1"/>
    <property type="molecule type" value="Genomic_DNA"/>
</dbReference>
<organism evidence="2">
    <name type="scientific">Psilocybe cubensis</name>
    <name type="common">Psychedelic mushroom</name>
    <name type="synonym">Stropharia cubensis</name>
    <dbReference type="NCBI Taxonomy" id="181762"/>
    <lineage>
        <taxon>Eukaryota</taxon>
        <taxon>Fungi</taxon>
        <taxon>Dikarya</taxon>
        <taxon>Basidiomycota</taxon>
        <taxon>Agaricomycotina</taxon>
        <taxon>Agaricomycetes</taxon>
        <taxon>Agaricomycetidae</taxon>
        <taxon>Agaricales</taxon>
        <taxon>Agaricineae</taxon>
        <taxon>Strophariaceae</taxon>
        <taxon>Psilocybe</taxon>
    </lineage>
</organism>
<dbReference type="InterPro" id="IPR016181">
    <property type="entry name" value="Acyl_CoA_acyltransferase"/>
</dbReference>
<dbReference type="Pfam" id="PF13302">
    <property type="entry name" value="Acetyltransf_3"/>
    <property type="match status" value="1"/>
</dbReference>
<dbReference type="InterPro" id="IPR051908">
    <property type="entry name" value="Ribosomal_N-acetyltransferase"/>
</dbReference>
<dbReference type="InterPro" id="IPR000182">
    <property type="entry name" value="GNAT_dom"/>
</dbReference>
<dbReference type="GO" id="GO:0008999">
    <property type="term" value="F:protein-N-terminal-alanine acetyltransferase activity"/>
    <property type="evidence" value="ECO:0007669"/>
    <property type="project" value="TreeGrafter"/>
</dbReference>
<dbReference type="AlphaFoldDB" id="A0A8H7XNV0"/>
<feature type="domain" description="N-acetyltransferase" evidence="1">
    <location>
        <begin position="23"/>
        <end position="183"/>
    </location>
</feature>
<evidence type="ECO:0000259" key="1">
    <source>
        <dbReference type="Pfam" id="PF13302"/>
    </source>
</evidence>
<dbReference type="PANTHER" id="PTHR43441">
    <property type="entry name" value="RIBOSOMAL-PROTEIN-SERINE ACETYLTRANSFERASE"/>
    <property type="match status" value="1"/>
</dbReference>
<name>A0A8H7XNV0_PSICU</name>
<proteinExistence type="predicted"/>
<dbReference type="SUPFAM" id="SSF55729">
    <property type="entry name" value="Acyl-CoA N-acyltransferases (Nat)"/>
    <property type="match status" value="1"/>
</dbReference>